<comment type="cofactor">
    <cofactor evidence="1 6">
        <name>FAD</name>
        <dbReference type="ChEBI" id="CHEBI:57692"/>
    </cofactor>
</comment>
<evidence type="ECO:0000256" key="2">
    <source>
        <dbReference type="ARBA" id="ARBA00010790"/>
    </source>
</evidence>
<feature type="domain" description="Glucose-methanol-choline oxidoreductase N-terminal" evidence="8">
    <location>
        <begin position="64"/>
        <end position="87"/>
    </location>
</feature>
<dbReference type="EMBL" id="PYAX01000024">
    <property type="protein sequence ID" value="PSL48626.1"/>
    <property type="molecule type" value="Genomic_DNA"/>
</dbReference>
<dbReference type="SUPFAM" id="SSF51905">
    <property type="entry name" value="FAD/NAD(P)-binding domain"/>
    <property type="match status" value="1"/>
</dbReference>
<dbReference type="SUPFAM" id="SSF54373">
    <property type="entry name" value="FAD-linked reductases, C-terminal domain"/>
    <property type="match status" value="1"/>
</dbReference>
<evidence type="ECO:0000313" key="10">
    <source>
        <dbReference type="EMBL" id="PSL48626.1"/>
    </source>
</evidence>
<feature type="active site" description="Proton acceptor" evidence="5">
    <location>
        <position position="483"/>
    </location>
</feature>
<dbReference type="InterPro" id="IPR007867">
    <property type="entry name" value="GMC_OxRtase_C"/>
</dbReference>
<dbReference type="GO" id="GO:0050660">
    <property type="term" value="F:flavin adenine dinucleotide binding"/>
    <property type="evidence" value="ECO:0007669"/>
    <property type="project" value="InterPro"/>
</dbReference>
<name>A0A2P8HQX8_SACCR</name>
<feature type="domain" description="Glucose-methanol-choline oxidoreductase N-terminal" evidence="9">
    <location>
        <begin position="235"/>
        <end position="249"/>
    </location>
</feature>
<feature type="binding site" evidence="6">
    <location>
        <position position="204"/>
    </location>
    <ligand>
        <name>FAD</name>
        <dbReference type="ChEBI" id="CHEBI:57692"/>
    </ligand>
</feature>
<comment type="similarity">
    <text evidence="2 7">Belongs to the GMC oxidoreductase family.</text>
</comment>
<feature type="binding site" evidence="6">
    <location>
        <position position="66"/>
    </location>
    <ligand>
        <name>FAD</name>
        <dbReference type="ChEBI" id="CHEBI:57692"/>
    </ligand>
</feature>
<dbReference type="Pfam" id="PF05199">
    <property type="entry name" value="GMC_oxred_C"/>
    <property type="match status" value="1"/>
</dbReference>
<dbReference type="PROSITE" id="PS00624">
    <property type="entry name" value="GMC_OXRED_2"/>
    <property type="match status" value="1"/>
</dbReference>
<evidence type="ECO:0000256" key="6">
    <source>
        <dbReference type="PIRSR" id="PIRSR000137-2"/>
    </source>
</evidence>
<reference evidence="10 11" key="1">
    <citation type="submission" date="2018-03" db="EMBL/GenBank/DDBJ databases">
        <title>Genomic Encyclopedia of Type Strains, Phase III (KMG-III): the genomes of soil and plant-associated and newly described type strains.</title>
        <authorList>
            <person name="Whitman W."/>
        </authorList>
    </citation>
    <scope>NUCLEOTIDE SEQUENCE [LARGE SCALE GENOMIC DNA]</scope>
    <source>
        <strain evidence="10 11">CGMCC 4.7097</strain>
    </source>
</reference>
<dbReference type="GO" id="GO:0016614">
    <property type="term" value="F:oxidoreductase activity, acting on CH-OH group of donors"/>
    <property type="evidence" value="ECO:0007669"/>
    <property type="project" value="InterPro"/>
</dbReference>
<accession>A0A2P8HQX8</accession>
<dbReference type="PANTHER" id="PTHR11552:SF147">
    <property type="entry name" value="CHOLINE DEHYDROGENASE, MITOCHONDRIAL"/>
    <property type="match status" value="1"/>
</dbReference>
<protein>
    <submittedName>
        <fullName evidence="10">Choline dehydrogenase</fullName>
    </submittedName>
</protein>
<keyword evidence="3 7" id="KW-0285">Flavoprotein</keyword>
<keyword evidence="4 6" id="KW-0274">FAD</keyword>
<dbReference type="PIRSF" id="PIRSF000137">
    <property type="entry name" value="Alcohol_oxidase"/>
    <property type="match status" value="1"/>
</dbReference>
<dbReference type="InterPro" id="IPR000172">
    <property type="entry name" value="GMC_OxRdtase_N"/>
</dbReference>
<evidence type="ECO:0000256" key="5">
    <source>
        <dbReference type="PIRSR" id="PIRSR000137-1"/>
    </source>
</evidence>
<evidence type="ECO:0000256" key="4">
    <source>
        <dbReference type="ARBA" id="ARBA00022827"/>
    </source>
</evidence>
<dbReference type="Gene3D" id="3.30.560.10">
    <property type="entry name" value="Glucose Oxidase, domain 3"/>
    <property type="match status" value="1"/>
</dbReference>
<dbReference type="Gene3D" id="3.50.50.60">
    <property type="entry name" value="FAD/NAD(P)-binding domain"/>
    <property type="match status" value="1"/>
</dbReference>
<dbReference type="AlphaFoldDB" id="A0A2P8HQX8"/>
<comment type="caution">
    <text evidence="10">The sequence shown here is derived from an EMBL/GenBank/DDBJ whole genome shotgun (WGS) entry which is preliminary data.</text>
</comment>
<keyword evidence="11" id="KW-1185">Reference proteome</keyword>
<evidence type="ECO:0000256" key="7">
    <source>
        <dbReference type="RuleBase" id="RU003968"/>
    </source>
</evidence>
<proteinExistence type="inferred from homology"/>
<dbReference type="Pfam" id="PF00732">
    <property type="entry name" value="GMC_oxred_N"/>
    <property type="match status" value="1"/>
</dbReference>
<gene>
    <name evidence="10" type="ORF">B0I31_12413</name>
</gene>
<evidence type="ECO:0000259" key="9">
    <source>
        <dbReference type="PROSITE" id="PS00624"/>
    </source>
</evidence>
<evidence type="ECO:0000259" key="8">
    <source>
        <dbReference type="PROSITE" id="PS00623"/>
    </source>
</evidence>
<dbReference type="Proteomes" id="UP000241118">
    <property type="component" value="Unassembled WGS sequence"/>
</dbReference>
<dbReference type="PROSITE" id="PS00623">
    <property type="entry name" value="GMC_OXRED_1"/>
    <property type="match status" value="1"/>
</dbReference>
<dbReference type="PANTHER" id="PTHR11552">
    <property type="entry name" value="GLUCOSE-METHANOL-CHOLINE GMC OXIDOREDUCTASE"/>
    <property type="match status" value="1"/>
</dbReference>
<dbReference type="InterPro" id="IPR036188">
    <property type="entry name" value="FAD/NAD-bd_sf"/>
</dbReference>
<evidence type="ECO:0000256" key="1">
    <source>
        <dbReference type="ARBA" id="ARBA00001974"/>
    </source>
</evidence>
<dbReference type="InterPro" id="IPR012132">
    <property type="entry name" value="GMC_OxRdtase"/>
</dbReference>
<feature type="active site" description="Proton donor" evidence="5">
    <location>
        <position position="439"/>
    </location>
</feature>
<organism evidence="10 11">
    <name type="scientific">Saccharothrix carnea</name>
    <dbReference type="NCBI Taxonomy" id="1280637"/>
    <lineage>
        <taxon>Bacteria</taxon>
        <taxon>Bacillati</taxon>
        <taxon>Actinomycetota</taxon>
        <taxon>Actinomycetes</taxon>
        <taxon>Pseudonocardiales</taxon>
        <taxon>Pseudonocardiaceae</taxon>
        <taxon>Saccharothrix</taxon>
    </lineage>
</organism>
<sequence length="519" mass="54836">MLAARLSEDAGVRVALVEAGGPDDDPDIRVPLHAARLLGTPVDWGFTTVPQSGLDGREVYWPRGKVVGGSSSVNFQMWVPGHRDDYDPWVAAAGPEWSWDAVRPYFRRSERWAGDPADGHTYGTGGPLWISPPRDPDPSTARFLDACADLGLKEVPGGIGGPDHTGSSLTPLNQSNGSRWSAADGYLRPALERGNLRVITGAQVRRVLLDDGRATGVELAGETLTARREVILCAGAVGSPHLLMLSGIGDADHLRAAGVTPLVDLPGVGRNLQDHVAVDLVRDAAAPVRLATADTPAHREQYEQHRLGPLTSNMTEAVAFLRADGGSGAPDLELIWAPVAFTEEGPTGAGFTVAVVLLQPDSTGRITLADADPATPPRIDPGYLAEASDVDRLRAGLRFADRLLRGEALSPLLADQPALPGSDDELDELVRARAETLFHPVGTCRAGRADDPAAVVDPHLRVRGVAGLRVVDAAVMPRLPRGHTHATTVMIAERAADLIRADAGAPAAPDHPPTTREPA</sequence>
<evidence type="ECO:0000313" key="11">
    <source>
        <dbReference type="Proteomes" id="UP000241118"/>
    </source>
</evidence>
<evidence type="ECO:0000256" key="3">
    <source>
        <dbReference type="ARBA" id="ARBA00022630"/>
    </source>
</evidence>